<feature type="compositionally biased region" description="Low complexity" evidence="1">
    <location>
        <begin position="328"/>
        <end position="337"/>
    </location>
</feature>
<name>A0A1R0L1P3_9PSEU</name>
<evidence type="ECO:0008006" key="4">
    <source>
        <dbReference type="Google" id="ProtNLM"/>
    </source>
</evidence>
<evidence type="ECO:0000256" key="1">
    <source>
        <dbReference type="SAM" id="MobiDB-lite"/>
    </source>
</evidence>
<reference evidence="2 3" key="1">
    <citation type="submission" date="2016-01" db="EMBL/GenBank/DDBJ databases">
        <title>Amycolatopsis coloradensis genome sequencing and assembly.</title>
        <authorList>
            <person name="Mayilraj S."/>
        </authorList>
    </citation>
    <scope>NUCLEOTIDE SEQUENCE [LARGE SCALE GENOMIC DNA]</scope>
    <source>
        <strain evidence="2 3">DSM 44225</strain>
    </source>
</reference>
<dbReference type="STRING" id="76021.BS329_06605"/>
<proteinExistence type="predicted"/>
<feature type="compositionally biased region" description="Basic and acidic residues" evidence="1">
    <location>
        <begin position="255"/>
        <end position="272"/>
    </location>
</feature>
<evidence type="ECO:0000313" key="3">
    <source>
        <dbReference type="Proteomes" id="UP000187486"/>
    </source>
</evidence>
<feature type="compositionally biased region" description="Pro residues" evidence="1">
    <location>
        <begin position="224"/>
        <end position="249"/>
    </location>
</feature>
<feature type="compositionally biased region" description="Basic and acidic residues" evidence="1">
    <location>
        <begin position="364"/>
        <end position="377"/>
    </location>
</feature>
<feature type="region of interest" description="Disordered" evidence="1">
    <location>
        <begin position="163"/>
        <end position="401"/>
    </location>
</feature>
<dbReference type="AlphaFoldDB" id="A0A1R0L1P3"/>
<evidence type="ECO:0000313" key="2">
    <source>
        <dbReference type="EMBL" id="OLZ55634.1"/>
    </source>
</evidence>
<protein>
    <recommendedName>
        <fullName evidence="4">PPE family domain-containing protein</fullName>
    </recommendedName>
</protein>
<gene>
    <name evidence="2" type="ORF">BS329_06605</name>
</gene>
<dbReference type="OrthoDB" id="3630224at2"/>
<dbReference type="Proteomes" id="UP000187486">
    <property type="component" value="Unassembled WGS sequence"/>
</dbReference>
<accession>A0A1R0L1P3</accession>
<feature type="compositionally biased region" description="Gly residues" evidence="1">
    <location>
        <begin position="338"/>
        <end position="363"/>
    </location>
</feature>
<feature type="compositionally biased region" description="Low complexity" evidence="1">
    <location>
        <begin position="208"/>
        <end position="220"/>
    </location>
</feature>
<feature type="compositionally biased region" description="Gly residues" evidence="1">
    <location>
        <begin position="276"/>
        <end position="327"/>
    </location>
</feature>
<dbReference type="EMBL" id="MQUQ01000003">
    <property type="protein sequence ID" value="OLZ55634.1"/>
    <property type="molecule type" value="Genomic_DNA"/>
</dbReference>
<comment type="caution">
    <text evidence="2">The sequence shown here is derived from an EMBL/GenBank/DDBJ whole genome shotgun (WGS) entry which is preliminary data.</text>
</comment>
<organism evidence="2 3">
    <name type="scientific">Amycolatopsis coloradensis</name>
    <dbReference type="NCBI Taxonomy" id="76021"/>
    <lineage>
        <taxon>Bacteria</taxon>
        <taxon>Bacillati</taxon>
        <taxon>Actinomycetota</taxon>
        <taxon>Actinomycetes</taxon>
        <taxon>Pseudonocardiales</taxon>
        <taxon>Pseudonocardiaceae</taxon>
        <taxon>Amycolatopsis</taxon>
    </lineage>
</organism>
<keyword evidence="3" id="KW-1185">Reference proteome</keyword>
<sequence length="401" mass="40431">MTYSGWEIFTKLNANPNTTKRLDAAQVSSHKLLVIHEDISKAMGESQTALSSFWKGKAADSGAAGLAPLIATSKIAGENMDRARQSMFDQNASFHYTRGNVRPVEKERAGDSGPEDVLSIGASDDEIAAAKFDADTKHNVEIYEPYYQSTQPRQLTLAPAYPAAHDPNVSAGPITPDPVDPGQTKVSGFSGGHGEPGRHGGPGGYTGGPSSYSAPPGAEGYQAPRPPQIPQPPRVPQMPQPPRSMPSPRPNDQTDLSRTDRGLEVRPGDHRPPGFGPGGGGPGGPGGGGGGFGPGSGGFGGGFGPGGSTGAPGNMGPGRGVGAGMPGEGAMRGPAGTPAGGPAAGRPGAPGMGGMGAGAGKGGKGAEDEEHQHKIMLQEEDGDSIFGGYDGDKPVPPVIGA</sequence>
<dbReference type="RefSeq" id="WP_076156549.1">
    <property type="nucleotide sequence ID" value="NZ_JBEZVB010000085.1"/>
</dbReference>
<feature type="compositionally biased region" description="Gly residues" evidence="1">
    <location>
        <begin position="189"/>
        <end position="207"/>
    </location>
</feature>